<comment type="caution">
    <text evidence="2">The sequence shown here is derived from an EMBL/GenBank/DDBJ whole genome shotgun (WGS) entry which is preliminary data.</text>
</comment>
<dbReference type="Proteomes" id="UP001321473">
    <property type="component" value="Unassembled WGS sequence"/>
</dbReference>
<keyword evidence="1" id="KW-0812">Transmembrane</keyword>
<gene>
    <name evidence="2" type="ORF">V5799_029738</name>
</gene>
<keyword evidence="1" id="KW-0472">Membrane</keyword>
<accession>A0AAQ4EQV6</accession>
<evidence type="ECO:0000313" key="2">
    <source>
        <dbReference type="EMBL" id="KAK8776913.1"/>
    </source>
</evidence>
<evidence type="ECO:0000313" key="3">
    <source>
        <dbReference type="Proteomes" id="UP001321473"/>
    </source>
</evidence>
<name>A0AAQ4EQV6_AMBAM</name>
<proteinExistence type="predicted"/>
<sequence length="69" mass="7963">MRPCRAAVHIDWPVKALPPKASVPSWFGLKKRKKGRNSCCCLCTAFLWYILTKINYLNFYYDCSVFAGD</sequence>
<dbReference type="EMBL" id="JARKHS020012422">
    <property type="protein sequence ID" value="KAK8776913.1"/>
    <property type="molecule type" value="Genomic_DNA"/>
</dbReference>
<feature type="transmembrane region" description="Helical" evidence="1">
    <location>
        <begin position="39"/>
        <end position="61"/>
    </location>
</feature>
<reference evidence="2 3" key="1">
    <citation type="journal article" date="2023" name="Arcadia Sci">
        <title>De novo assembly of a long-read Amblyomma americanum tick genome.</title>
        <authorList>
            <person name="Chou S."/>
            <person name="Poskanzer K.E."/>
            <person name="Rollins M."/>
            <person name="Thuy-Boun P.S."/>
        </authorList>
    </citation>
    <scope>NUCLEOTIDE SEQUENCE [LARGE SCALE GENOMIC DNA]</scope>
    <source>
        <strain evidence="2">F_SG_1</strain>
        <tissue evidence="2">Salivary glands</tissue>
    </source>
</reference>
<dbReference type="AlphaFoldDB" id="A0AAQ4EQV6"/>
<evidence type="ECO:0000256" key="1">
    <source>
        <dbReference type="SAM" id="Phobius"/>
    </source>
</evidence>
<keyword evidence="3" id="KW-1185">Reference proteome</keyword>
<organism evidence="2 3">
    <name type="scientific">Amblyomma americanum</name>
    <name type="common">Lone star tick</name>
    <dbReference type="NCBI Taxonomy" id="6943"/>
    <lineage>
        <taxon>Eukaryota</taxon>
        <taxon>Metazoa</taxon>
        <taxon>Ecdysozoa</taxon>
        <taxon>Arthropoda</taxon>
        <taxon>Chelicerata</taxon>
        <taxon>Arachnida</taxon>
        <taxon>Acari</taxon>
        <taxon>Parasitiformes</taxon>
        <taxon>Ixodida</taxon>
        <taxon>Ixodoidea</taxon>
        <taxon>Ixodidae</taxon>
        <taxon>Amblyomminae</taxon>
        <taxon>Amblyomma</taxon>
    </lineage>
</organism>
<protein>
    <submittedName>
        <fullName evidence="2">Uncharacterized protein</fullName>
    </submittedName>
</protein>
<keyword evidence="1" id="KW-1133">Transmembrane helix</keyword>